<evidence type="ECO:0000256" key="6">
    <source>
        <dbReference type="ARBA" id="ARBA00023284"/>
    </source>
</evidence>
<dbReference type="InterPro" id="IPR033658">
    <property type="entry name" value="GRX_PICOT-like"/>
</dbReference>
<dbReference type="GO" id="GO:0046872">
    <property type="term" value="F:metal ion binding"/>
    <property type="evidence" value="ECO:0007669"/>
    <property type="project" value="UniProtKB-KW"/>
</dbReference>
<dbReference type="Pfam" id="PF00462">
    <property type="entry name" value="Glutaredoxin"/>
    <property type="match status" value="1"/>
</dbReference>
<comment type="caution">
    <text evidence="8">The sequence shown here is derived from an EMBL/GenBank/DDBJ whole genome shotgun (WGS) entry which is preliminary data.</text>
</comment>
<dbReference type="PANTHER" id="PTHR10293:SF16">
    <property type="entry name" value="GLUTAREDOXIN-RELATED PROTEIN 5, MITOCHONDRIAL"/>
    <property type="match status" value="1"/>
</dbReference>
<evidence type="ECO:0000313" key="9">
    <source>
        <dbReference type="Proteomes" id="UP001190700"/>
    </source>
</evidence>
<keyword evidence="5" id="KW-0411">Iron-sulfur</keyword>
<dbReference type="InterPro" id="IPR004480">
    <property type="entry name" value="Monothiol_GRX-rel"/>
</dbReference>
<dbReference type="PANTHER" id="PTHR10293">
    <property type="entry name" value="GLUTAREDOXIN FAMILY MEMBER"/>
    <property type="match status" value="1"/>
</dbReference>
<sequence>MMTGWSTLQSFGGLTRGLPGGGGTPGTGLQLIRIVLFLTVQVPRLSTVLGTVQAERAAASIVAPVWTFQPWWVLLCPDGVHLADCVVQWTELQPSADTFLPGLGRANEGGGGLPDFRVLLLRVSFDEREPAGPGIIGTGEQWAGLQFSVTDPLEMQLRADMLLAVSGTGRQQQSFFTASSGTVVASTARCLAVPSYGSALTTFSQEAGLQPRWSRSFASKDDEKDTHPDFQAVQHTAATEDVKEYILKVVKENKIFIFMKGNPAAPQCGFSNMACRILDHYGKPYGSANVLEDPELRQGIKDFSDWQTIPQVYVDGEFIGGSDILRSMHESGELTEILGAPTGN</sequence>
<dbReference type="GO" id="GO:0051537">
    <property type="term" value="F:2 iron, 2 sulfur cluster binding"/>
    <property type="evidence" value="ECO:0007669"/>
    <property type="project" value="UniProtKB-KW"/>
</dbReference>
<evidence type="ECO:0000256" key="5">
    <source>
        <dbReference type="ARBA" id="ARBA00023014"/>
    </source>
</evidence>
<dbReference type="PROSITE" id="PS51354">
    <property type="entry name" value="GLUTAREDOXIN_2"/>
    <property type="match status" value="1"/>
</dbReference>
<name>A0AAE0F395_9CHLO</name>
<organism evidence="8 9">
    <name type="scientific">Cymbomonas tetramitiformis</name>
    <dbReference type="NCBI Taxonomy" id="36881"/>
    <lineage>
        <taxon>Eukaryota</taxon>
        <taxon>Viridiplantae</taxon>
        <taxon>Chlorophyta</taxon>
        <taxon>Pyramimonadophyceae</taxon>
        <taxon>Pyramimonadales</taxon>
        <taxon>Pyramimonadaceae</taxon>
        <taxon>Cymbomonas</taxon>
    </lineage>
</organism>
<dbReference type="EMBL" id="LGRX02026690">
    <property type="protein sequence ID" value="KAK3250476.1"/>
    <property type="molecule type" value="Genomic_DNA"/>
</dbReference>
<dbReference type="Gene3D" id="3.40.30.10">
    <property type="entry name" value="Glutaredoxin"/>
    <property type="match status" value="1"/>
</dbReference>
<evidence type="ECO:0000256" key="4">
    <source>
        <dbReference type="ARBA" id="ARBA00023004"/>
    </source>
</evidence>
<dbReference type="AlphaFoldDB" id="A0AAE0F395"/>
<keyword evidence="6" id="KW-0676">Redox-active center</keyword>
<evidence type="ECO:0000259" key="7">
    <source>
        <dbReference type="Pfam" id="PF00462"/>
    </source>
</evidence>
<keyword evidence="9" id="KW-1185">Reference proteome</keyword>
<accession>A0AAE0F395</accession>
<dbReference type="FunFam" id="3.40.30.10:FF:000005">
    <property type="entry name" value="Glutaredoxin 5"/>
    <property type="match status" value="1"/>
</dbReference>
<evidence type="ECO:0000256" key="2">
    <source>
        <dbReference type="ARBA" id="ARBA00022714"/>
    </source>
</evidence>
<protein>
    <recommendedName>
        <fullName evidence="7">Glutaredoxin domain-containing protein</fullName>
    </recommendedName>
</protein>
<keyword evidence="4" id="KW-0408">Iron</keyword>
<dbReference type="CDD" id="cd03028">
    <property type="entry name" value="GRX_PICOT_like"/>
    <property type="match status" value="1"/>
</dbReference>
<comment type="similarity">
    <text evidence="1">Belongs to the glutaredoxin family. CGFS subfamily.</text>
</comment>
<dbReference type="Proteomes" id="UP001190700">
    <property type="component" value="Unassembled WGS sequence"/>
</dbReference>
<evidence type="ECO:0000313" key="8">
    <source>
        <dbReference type="EMBL" id="KAK3250476.1"/>
    </source>
</evidence>
<gene>
    <name evidence="8" type="ORF">CYMTET_40144</name>
</gene>
<keyword evidence="3" id="KW-0479">Metal-binding</keyword>
<proteinExistence type="inferred from homology"/>
<dbReference type="GO" id="GO:0005739">
    <property type="term" value="C:mitochondrion"/>
    <property type="evidence" value="ECO:0007669"/>
    <property type="project" value="UniProtKB-ARBA"/>
</dbReference>
<dbReference type="InterPro" id="IPR036249">
    <property type="entry name" value="Thioredoxin-like_sf"/>
</dbReference>
<feature type="domain" description="Glutaredoxin" evidence="7">
    <location>
        <begin position="255"/>
        <end position="319"/>
    </location>
</feature>
<dbReference type="SUPFAM" id="SSF52833">
    <property type="entry name" value="Thioredoxin-like"/>
    <property type="match status" value="1"/>
</dbReference>
<dbReference type="NCBIfam" id="TIGR00365">
    <property type="entry name" value="Grx4 family monothiol glutaredoxin"/>
    <property type="match status" value="1"/>
</dbReference>
<evidence type="ECO:0000256" key="1">
    <source>
        <dbReference type="ARBA" id="ARBA00008983"/>
    </source>
</evidence>
<reference evidence="8 9" key="1">
    <citation type="journal article" date="2015" name="Genome Biol. Evol.">
        <title>Comparative Genomics of a Bacterivorous Green Alga Reveals Evolutionary Causalities and Consequences of Phago-Mixotrophic Mode of Nutrition.</title>
        <authorList>
            <person name="Burns J.A."/>
            <person name="Paasch A."/>
            <person name="Narechania A."/>
            <person name="Kim E."/>
        </authorList>
    </citation>
    <scope>NUCLEOTIDE SEQUENCE [LARGE SCALE GENOMIC DNA]</scope>
    <source>
        <strain evidence="8 9">PLY_AMNH</strain>
    </source>
</reference>
<evidence type="ECO:0000256" key="3">
    <source>
        <dbReference type="ARBA" id="ARBA00022723"/>
    </source>
</evidence>
<keyword evidence="2" id="KW-0001">2Fe-2S</keyword>
<dbReference type="InterPro" id="IPR002109">
    <property type="entry name" value="Glutaredoxin"/>
</dbReference>